<evidence type="ECO:0000313" key="1">
    <source>
        <dbReference type="EMBL" id="XAU15346.1"/>
    </source>
</evidence>
<gene>
    <name evidence="1" type="ORF">WCY31_01295</name>
</gene>
<keyword evidence="2" id="KW-1185">Reference proteome</keyword>
<reference evidence="1 2" key="1">
    <citation type="submission" date="2024-03" db="EMBL/GenBank/DDBJ databases">
        <title>Sulfurimonas sp. HSL3-1.</title>
        <authorList>
            <person name="Wang S."/>
        </authorList>
    </citation>
    <scope>NUCLEOTIDE SEQUENCE [LARGE SCALE GENOMIC DNA]</scope>
    <source>
        <strain evidence="1 2">HSL3-1</strain>
    </source>
</reference>
<evidence type="ECO:0000313" key="2">
    <source>
        <dbReference type="Proteomes" id="UP001447842"/>
    </source>
</evidence>
<accession>A0ABZ3HAS3</accession>
<dbReference type="EMBL" id="CP147920">
    <property type="protein sequence ID" value="XAU15346.1"/>
    <property type="molecule type" value="Genomic_DNA"/>
</dbReference>
<dbReference type="RefSeq" id="WP_345972848.1">
    <property type="nucleotide sequence ID" value="NZ_CP147920.1"/>
</dbReference>
<organism evidence="1 2">
    <name type="scientific">Sulfurimonas diazotrophicus</name>
    <dbReference type="NCBI Taxonomy" id="3131939"/>
    <lineage>
        <taxon>Bacteria</taxon>
        <taxon>Pseudomonadati</taxon>
        <taxon>Campylobacterota</taxon>
        <taxon>Epsilonproteobacteria</taxon>
        <taxon>Campylobacterales</taxon>
        <taxon>Sulfurimonadaceae</taxon>
        <taxon>Sulfurimonas</taxon>
    </lineage>
</organism>
<proteinExistence type="predicted"/>
<name>A0ABZ3HAS3_9BACT</name>
<dbReference type="Proteomes" id="UP001447842">
    <property type="component" value="Chromosome"/>
</dbReference>
<sequence length="199" mass="23088">MKLTYAGPKPLISHSGIVFDRKKEDKYRYIPFTVSLLLALDHDYTSSQNYTYTPDRKHYSDEELLRIITAHCQNAKTEAQRRLNDKAAELDEELRRVQSALSLSAEARSVLRTNLMLMRDYRLQRTVNKSLYYSAAGALVTLVAAKRLQYIQTPFTPEYFHVFHTMEGIIRRRRLALAAQLEVYEEKGELMVRLALAGR</sequence>
<protein>
    <submittedName>
        <fullName evidence="1">Uncharacterized protein</fullName>
    </submittedName>
</protein>